<dbReference type="InterPro" id="IPR050194">
    <property type="entry name" value="Glycosyltransferase_grp1"/>
</dbReference>
<reference key="2">
    <citation type="submission" date="2011-02" db="EMBL/GenBank/DDBJ databases">
        <authorList>
            <person name="Roh H."/>
            <person name="Ko H.-J."/>
            <person name="Kim S.-H."/>
            <person name="Choi I.-G."/>
            <person name="Oh S."/>
        </authorList>
    </citation>
    <scope>NUCLEOTIDE SEQUENCE</scope>
    <source>
        <strain>30SC</strain>
    </source>
</reference>
<name>F0TGX6_LACAM</name>
<dbReference type="RefSeq" id="WP_013642443.1">
    <property type="nucleotide sequence ID" value="NC_015214.1"/>
</dbReference>
<dbReference type="Pfam" id="PF00534">
    <property type="entry name" value="Glycos_transf_1"/>
    <property type="match status" value="1"/>
</dbReference>
<dbReference type="HOGENOM" id="CLU_009583_33_1_9"/>
<proteinExistence type="predicted"/>
<organism evidence="2 3">
    <name type="scientific">Lactobacillus amylovorus</name>
    <dbReference type="NCBI Taxonomy" id="1604"/>
    <lineage>
        <taxon>Bacteria</taxon>
        <taxon>Bacillati</taxon>
        <taxon>Bacillota</taxon>
        <taxon>Bacilli</taxon>
        <taxon>Lactobacillales</taxon>
        <taxon>Lactobacillaceae</taxon>
        <taxon>Lactobacillus</taxon>
    </lineage>
</organism>
<dbReference type="AlphaFoldDB" id="F0TGX6"/>
<sequence>MYRVLVFGMTDNYGGVERVIMNYYHQFDNKKIHFDFICNTQNKMAYENELIKNGSKVVHTIPKIKNPMRYFKQLNSFFKINGTNYDCLWFNVNNLVNIDCLKLAKKYNFSKIIVHSHNSRIMEEGLKGIIKKQIHYYNREKINKYATHYWACSNIAADWLFPKKVRSEVTIIKNAIDLDNTAFSSQKRNFIRKKYNLEDSFVIGNVGRLHFQKNQLYMLDILKNVINIIPNAKLVLVGDGSDREKIIKRLKQLKLENNVILAGIQQDMKAWYSAFDLFLFPSVFEGLSVALLEAQANGLPIISSDQVSPKEIKINPNIKFISLNKDIKYWTGEVKKFEFQKRINYLDVKKNFKEHGYEIKSAARRVEQKLLN</sequence>
<dbReference type="PANTHER" id="PTHR45947:SF3">
    <property type="entry name" value="SULFOQUINOVOSYL TRANSFERASE SQD2"/>
    <property type="match status" value="1"/>
</dbReference>
<evidence type="ECO:0000313" key="3">
    <source>
        <dbReference type="Proteomes" id="UP000007491"/>
    </source>
</evidence>
<feature type="domain" description="Glycosyl transferase family 1" evidence="1">
    <location>
        <begin position="188"/>
        <end position="338"/>
    </location>
</feature>
<evidence type="ECO:0000259" key="1">
    <source>
        <dbReference type="Pfam" id="PF00534"/>
    </source>
</evidence>
<dbReference type="OrthoDB" id="9804196at2"/>
<dbReference type="Gene3D" id="3.40.50.2000">
    <property type="entry name" value="Glycogen Phosphorylase B"/>
    <property type="match status" value="2"/>
</dbReference>
<reference evidence="2 3" key="1">
    <citation type="journal article" date="2011" name="J. Bacteriol.">
        <title>Complete genome sequencing of Lactobacillus acidophilus 30SC, isolated from swine intestine.</title>
        <authorList>
            <person name="Oh S."/>
            <person name="Roh H."/>
            <person name="Ko H.J."/>
            <person name="Kim S."/>
            <person name="Kim K.H."/>
            <person name="Lee S.E."/>
            <person name="Chang I.S."/>
            <person name="Kim S."/>
            <person name="Choi I.G."/>
        </authorList>
    </citation>
    <scope>NUCLEOTIDE SEQUENCE [LARGE SCALE GENOMIC DNA]</scope>
    <source>
        <strain evidence="2 3">30SC</strain>
    </source>
</reference>
<dbReference type="KEGG" id="lai:LAC30SC_09355"/>
<evidence type="ECO:0000313" key="2">
    <source>
        <dbReference type="EMBL" id="ADZ07970.1"/>
    </source>
</evidence>
<accession>F0TGX6</accession>
<dbReference type="SUPFAM" id="SSF53756">
    <property type="entry name" value="UDP-Glycosyltransferase/glycogen phosphorylase"/>
    <property type="match status" value="1"/>
</dbReference>
<dbReference type="Proteomes" id="UP000007491">
    <property type="component" value="Chromosome"/>
</dbReference>
<protein>
    <submittedName>
        <fullName evidence="2">Glycosyltransferase Family 4 candidate a-glycosyltransferase</fullName>
    </submittedName>
</protein>
<dbReference type="PANTHER" id="PTHR45947">
    <property type="entry name" value="SULFOQUINOVOSYL TRANSFERASE SQD2"/>
    <property type="match status" value="1"/>
</dbReference>
<gene>
    <name evidence="2" type="ordered locus">LAC30SC_09355</name>
</gene>
<dbReference type="EMBL" id="CP002559">
    <property type="protein sequence ID" value="ADZ07970.1"/>
    <property type="molecule type" value="Genomic_DNA"/>
</dbReference>
<dbReference type="GO" id="GO:0016757">
    <property type="term" value="F:glycosyltransferase activity"/>
    <property type="evidence" value="ECO:0007669"/>
    <property type="project" value="InterPro"/>
</dbReference>
<dbReference type="CDD" id="cd03812">
    <property type="entry name" value="GT4_CapH-like"/>
    <property type="match status" value="1"/>
</dbReference>
<dbReference type="STRING" id="1604.LAC30SC_09355"/>
<dbReference type="InterPro" id="IPR001296">
    <property type="entry name" value="Glyco_trans_1"/>
</dbReference>